<dbReference type="Gene3D" id="3.30.420.40">
    <property type="match status" value="2"/>
</dbReference>
<dbReference type="SUPFAM" id="SSF56112">
    <property type="entry name" value="Protein kinase-like (PK-like)"/>
    <property type="match status" value="1"/>
</dbReference>
<evidence type="ECO:0000256" key="4">
    <source>
        <dbReference type="ARBA" id="ARBA00022490"/>
    </source>
</evidence>
<keyword evidence="11" id="KW-0009">Actin-binding</keyword>
<keyword evidence="5" id="KW-0723">Serine/threonine-protein kinase</keyword>
<comment type="caution">
    <text evidence="16">The sequence shown here is derived from an EMBL/GenBank/DDBJ whole genome shotgun (WGS) entry which is preliminary data.</text>
</comment>
<accession>A0A9P6WP57</accession>
<evidence type="ECO:0000256" key="8">
    <source>
        <dbReference type="ARBA" id="ARBA00022741"/>
    </source>
</evidence>
<evidence type="ECO:0000256" key="11">
    <source>
        <dbReference type="ARBA" id="ARBA00023203"/>
    </source>
</evidence>
<dbReference type="InterPro" id="IPR011009">
    <property type="entry name" value="Kinase-like_dom_sf"/>
</dbReference>
<comment type="catalytic activity">
    <reaction evidence="14">
        <text>L-seryl-[protein] + ATP = O-phospho-L-seryl-[protein] + ADP + H(+)</text>
        <dbReference type="Rhea" id="RHEA:17989"/>
        <dbReference type="Rhea" id="RHEA-COMP:9863"/>
        <dbReference type="Rhea" id="RHEA-COMP:11604"/>
        <dbReference type="ChEBI" id="CHEBI:15378"/>
        <dbReference type="ChEBI" id="CHEBI:29999"/>
        <dbReference type="ChEBI" id="CHEBI:30616"/>
        <dbReference type="ChEBI" id="CHEBI:83421"/>
        <dbReference type="ChEBI" id="CHEBI:456216"/>
        <dbReference type="EC" id="2.7.11.1"/>
    </reaction>
</comment>
<dbReference type="PROSITE" id="PS00109">
    <property type="entry name" value="PROTEIN_KINASE_TYR"/>
    <property type="match status" value="1"/>
</dbReference>
<dbReference type="InterPro" id="IPR043129">
    <property type="entry name" value="ATPase_NBD"/>
</dbReference>
<keyword evidence="6" id="KW-0808">Transferase</keyword>
<dbReference type="InterPro" id="IPR000719">
    <property type="entry name" value="Prot_kinase_dom"/>
</dbReference>
<dbReference type="EC" id="2.7.11.1" evidence="3"/>
<dbReference type="Gene3D" id="3.90.640.10">
    <property type="entry name" value="Actin, Chain A, domain 4"/>
    <property type="match status" value="1"/>
</dbReference>
<dbReference type="Pfam" id="PF06293">
    <property type="entry name" value="Kdo"/>
    <property type="match status" value="1"/>
</dbReference>
<name>A0A9P6WP57_9ASCO</name>
<dbReference type="SMART" id="SM00268">
    <property type="entry name" value="ACTIN"/>
    <property type="match status" value="1"/>
</dbReference>
<evidence type="ECO:0000256" key="5">
    <source>
        <dbReference type="ARBA" id="ARBA00022527"/>
    </source>
</evidence>
<evidence type="ECO:0000256" key="9">
    <source>
        <dbReference type="ARBA" id="ARBA00022777"/>
    </source>
</evidence>
<keyword evidence="7" id="KW-0819">tRNA processing</keyword>
<comment type="similarity">
    <text evidence="2">Belongs to the actin family. ARP2 subfamily.</text>
</comment>
<evidence type="ECO:0000256" key="2">
    <source>
        <dbReference type="ARBA" id="ARBA00010121"/>
    </source>
</evidence>
<evidence type="ECO:0000313" key="16">
    <source>
        <dbReference type="EMBL" id="KAG0690696.1"/>
    </source>
</evidence>
<dbReference type="GO" id="GO:0008033">
    <property type="term" value="P:tRNA processing"/>
    <property type="evidence" value="ECO:0007669"/>
    <property type="project" value="UniProtKB-KW"/>
</dbReference>
<dbReference type="Proteomes" id="UP000697127">
    <property type="component" value="Unassembled WGS sequence"/>
</dbReference>
<evidence type="ECO:0000256" key="6">
    <source>
        <dbReference type="ARBA" id="ARBA00022679"/>
    </source>
</evidence>
<keyword evidence="12" id="KW-0206">Cytoskeleton</keyword>
<dbReference type="FunFam" id="3.30.420.40:FF:000050">
    <property type="entry name" value="Actin, alpha skeletal muscle"/>
    <property type="match status" value="1"/>
</dbReference>
<keyword evidence="10" id="KW-0067">ATP-binding</keyword>
<evidence type="ECO:0000259" key="15">
    <source>
        <dbReference type="PROSITE" id="PS50011"/>
    </source>
</evidence>
<dbReference type="PROSITE" id="PS50011">
    <property type="entry name" value="PROTEIN_KINASE_DOM"/>
    <property type="match status" value="1"/>
</dbReference>
<dbReference type="PRINTS" id="PR00190">
    <property type="entry name" value="ACTIN"/>
</dbReference>
<dbReference type="GO" id="GO:0034314">
    <property type="term" value="P:Arp2/3 complex-mediated actin nucleation"/>
    <property type="evidence" value="ECO:0007669"/>
    <property type="project" value="UniProtKB-ARBA"/>
</dbReference>
<dbReference type="SUPFAM" id="SSF53067">
    <property type="entry name" value="Actin-like ATPase domain"/>
    <property type="match status" value="2"/>
</dbReference>
<sequence length="648" mass="73670">MSQDILEKVYSILPGFELCMVSQGAEALVFISPQHPYLPKNINPVNLESTEQYIIKYRPRKPYRHEQLDLQITKSRTASEAKLLYKLETLGIRAPKLIAMDAINGIIFMEFLGFKLENNNFSSLKNWLWYIETKGDNDALGIQAQDVMRKVGIAIAKLHLNDIVHGDLTSSNIVLTKDSDDSLELELALIDFGLSSYSGLAEDKAVDLYVLERALLSTHSLHAEKYGEWLLDGYHSTYSKTKKSQQWIEVERRLKLVRMHTMEPIVLDQGTGFVKIGRAGTNFPDHTFPSMVGRPILRAEERDTGDVEIKDIMCGDEAAAMRSMLQISYPMENGIIKNWEDMEHLWDYAFYERMKINTQGRKVLLTEPPMNPLKNRETMCDVMFEKYQFGGVYVAIQAVLALYAQGLSSGVVVDSGDGVTHIVPVYESVVLNHQTKRLDVAGRDVTRNLINLLLRRGYAFNRTADFDTVRQIKEQLCYASYDLDFDTKLANETTTLVSNYELPDGRVIKIGSERFEAPECLFQPSLVDIEQPGVGESLFNAIQSCDVDVRSTLYKSIVLSGGSSMYPGLPSRLEKELKQQWFVKVLKGDPTRMDKFKVRIEDPPRRKHMVFIGGAVLANIMADKDHMWISKQEWEEQGPRVLDKLGPR</sequence>
<dbReference type="Gene3D" id="1.10.510.10">
    <property type="entry name" value="Transferase(Phosphotransferase) domain 1"/>
    <property type="match status" value="1"/>
</dbReference>
<dbReference type="AlphaFoldDB" id="A0A9P6WP57"/>
<dbReference type="NCBIfam" id="TIGR03724">
    <property type="entry name" value="arch_bud32"/>
    <property type="match status" value="1"/>
</dbReference>
<evidence type="ECO:0000256" key="14">
    <source>
        <dbReference type="ARBA" id="ARBA00048679"/>
    </source>
</evidence>
<evidence type="ECO:0000313" key="17">
    <source>
        <dbReference type="Proteomes" id="UP000697127"/>
    </source>
</evidence>
<gene>
    <name evidence="16" type="primary">ARP2</name>
    <name evidence="16" type="ORF">C6P40_001919</name>
</gene>
<evidence type="ECO:0000256" key="10">
    <source>
        <dbReference type="ARBA" id="ARBA00022840"/>
    </source>
</evidence>
<protein>
    <recommendedName>
        <fullName evidence="3">non-specific serine/threonine protein kinase</fullName>
        <ecNumber evidence="3">2.7.11.1</ecNumber>
    </recommendedName>
</protein>
<evidence type="ECO:0000256" key="3">
    <source>
        <dbReference type="ARBA" id="ARBA00012513"/>
    </source>
</evidence>
<dbReference type="GO" id="GO:0005524">
    <property type="term" value="F:ATP binding"/>
    <property type="evidence" value="ECO:0007669"/>
    <property type="project" value="UniProtKB-KW"/>
</dbReference>
<keyword evidence="9" id="KW-0418">Kinase</keyword>
<dbReference type="FunFam" id="3.90.640.10:FF:000005">
    <property type="entry name" value="Actin-related protein 2"/>
    <property type="match status" value="1"/>
</dbReference>
<dbReference type="GO" id="GO:0004674">
    <property type="term" value="F:protein serine/threonine kinase activity"/>
    <property type="evidence" value="ECO:0007669"/>
    <property type="project" value="UniProtKB-KW"/>
</dbReference>
<proteinExistence type="inferred from homology"/>
<dbReference type="CDD" id="cd10220">
    <property type="entry name" value="ASKHA_NBD_Arp2"/>
    <property type="match status" value="1"/>
</dbReference>
<comment type="subcellular location">
    <subcellularLocation>
        <location evidence="1">Cytoplasm</location>
        <location evidence="1">Cytoskeleton</location>
    </subcellularLocation>
</comment>
<keyword evidence="17" id="KW-1185">Reference proteome</keyword>
<dbReference type="PANTHER" id="PTHR11937">
    <property type="entry name" value="ACTIN"/>
    <property type="match status" value="1"/>
</dbReference>
<dbReference type="InterPro" id="IPR004000">
    <property type="entry name" value="Actin"/>
</dbReference>
<reference evidence="16" key="1">
    <citation type="submission" date="2020-11" db="EMBL/GenBank/DDBJ databases">
        <title>Kefir isolates.</title>
        <authorList>
            <person name="Marcisauskas S."/>
            <person name="Kim Y."/>
            <person name="Blasche S."/>
        </authorList>
    </citation>
    <scope>NUCLEOTIDE SEQUENCE</scope>
    <source>
        <strain evidence="16">Olga-1</strain>
    </source>
</reference>
<dbReference type="InterPro" id="IPR022495">
    <property type="entry name" value="Bud32"/>
</dbReference>
<evidence type="ECO:0000256" key="1">
    <source>
        <dbReference type="ARBA" id="ARBA00004245"/>
    </source>
</evidence>
<feature type="domain" description="Protein kinase" evidence="15">
    <location>
        <begin position="15"/>
        <end position="390"/>
    </location>
</feature>
<evidence type="ECO:0000256" key="7">
    <source>
        <dbReference type="ARBA" id="ARBA00022694"/>
    </source>
</evidence>
<keyword evidence="8" id="KW-0547">Nucleotide-binding</keyword>
<evidence type="ECO:0000256" key="12">
    <source>
        <dbReference type="ARBA" id="ARBA00023212"/>
    </source>
</evidence>
<dbReference type="Gene3D" id="3.30.200.20">
    <property type="entry name" value="Phosphorylase Kinase, domain 1"/>
    <property type="match status" value="1"/>
</dbReference>
<dbReference type="PROSITE" id="PS01132">
    <property type="entry name" value="ACTINS_ACT_LIKE"/>
    <property type="match status" value="1"/>
</dbReference>
<dbReference type="InterPro" id="IPR020902">
    <property type="entry name" value="Actin/actin-like_CS"/>
</dbReference>
<keyword evidence="4" id="KW-0963">Cytoplasm</keyword>
<dbReference type="Pfam" id="PF00022">
    <property type="entry name" value="Actin"/>
    <property type="match status" value="1"/>
</dbReference>
<dbReference type="EMBL" id="PUHW01000022">
    <property type="protein sequence ID" value="KAG0690696.1"/>
    <property type="molecule type" value="Genomic_DNA"/>
</dbReference>
<organism evidence="16 17">
    <name type="scientific">Pichia californica</name>
    <dbReference type="NCBI Taxonomy" id="460514"/>
    <lineage>
        <taxon>Eukaryota</taxon>
        <taxon>Fungi</taxon>
        <taxon>Dikarya</taxon>
        <taxon>Ascomycota</taxon>
        <taxon>Saccharomycotina</taxon>
        <taxon>Pichiomycetes</taxon>
        <taxon>Pichiales</taxon>
        <taxon>Pichiaceae</taxon>
        <taxon>Pichia</taxon>
    </lineage>
</organism>
<evidence type="ECO:0000256" key="13">
    <source>
        <dbReference type="ARBA" id="ARBA00047899"/>
    </source>
</evidence>
<dbReference type="GO" id="GO:0003779">
    <property type="term" value="F:actin binding"/>
    <property type="evidence" value="ECO:0007669"/>
    <property type="project" value="UniProtKB-KW"/>
</dbReference>
<dbReference type="GO" id="GO:0005856">
    <property type="term" value="C:cytoskeleton"/>
    <property type="evidence" value="ECO:0007669"/>
    <property type="project" value="UniProtKB-SubCell"/>
</dbReference>
<comment type="catalytic activity">
    <reaction evidence="13">
        <text>L-threonyl-[protein] + ATP = O-phospho-L-threonyl-[protein] + ADP + H(+)</text>
        <dbReference type="Rhea" id="RHEA:46608"/>
        <dbReference type="Rhea" id="RHEA-COMP:11060"/>
        <dbReference type="Rhea" id="RHEA-COMP:11605"/>
        <dbReference type="ChEBI" id="CHEBI:15378"/>
        <dbReference type="ChEBI" id="CHEBI:30013"/>
        <dbReference type="ChEBI" id="CHEBI:30616"/>
        <dbReference type="ChEBI" id="CHEBI:61977"/>
        <dbReference type="ChEBI" id="CHEBI:456216"/>
        <dbReference type="EC" id="2.7.11.1"/>
    </reaction>
</comment>
<dbReference type="InterPro" id="IPR008266">
    <property type="entry name" value="Tyr_kinase_AS"/>
</dbReference>